<accession>A0AAN7H1F0</accession>
<comment type="caution">
    <text evidence="1">The sequence shown here is derived from an EMBL/GenBank/DDBJ whole genome shotgun (WGS) entry which is preliminary data.</text>
</comment>
<gene>
    <name evidence="1" type="ORF">QBC38DRAFT_466053</name>
</gene>
<dbReference type="InterPro" id="IPR038883">
    <property type="entry name" value="AN11006-like"/>
</dbReference>
<protein>
    <submittedName>
        <fullName evidence="1">Uncharacterized protein</fullName>
    </submittedName>
</protein>
<dbReference type="Proteomes" id="UP001301958">
    <property type="component" value="Unassembled WGS sequence"/>
</dbReference>
<dbReference type="PANTHER" id="PTHR42085">
    <property type="entry name" value="F-BOX DOMAIN-CONTAINING PROTEIN"/>
    <property type="match status" value="1"/>
</dbReference>
<dbReference type="EMBL" id="MU865292">
    <property type="protein sequence ID" value="KAK4231556.1"/>
    <property type="molecule type" value="Genomic_DNA"/>
</dbReference>
<reference evidence="1" key="2">
    <citation type="submission" date="2023-05" db="EMBL/GenBank/DDBJ databases">
        <authorList>
            <consortium name="Lawrence Berkeley National Laboratory"/>
            <person name="Steindorff A."/>
            <person name="Hensen N."/>
            <person name="Bonometti L."/>
            <person name="Westerberg I."/>
            <person name="Brannstrom I.O."/>
            <person name="Guillou S."/>
            <person name="Cros-Aarteil S."/>
            <person name="Calhoun S."/>
            <person name="Haridas S."/>
            <person name="Kuo A."/>
            <person name="Mondo S."/>
            <person name="Pangilinan J."/>
            <person name="Riley R."/>
            <person name="Labutti K."/>
            <person name="Andreopoulos B."/>
            <person name="Lipzen A."/>
            <person name="Chen C."/>
            <person name="Yanf M."/>
            <person name="Daum C."/>
            <person name="Ng V."/>
            <person name="Clum A."/>
            <person name="Ohm R."/>
            <person name="Martin F."/>
            <person name="Silar P."/>
            <person name="Natvig D."/>
            <person name="Lalanne C."/>
            <person name="Gautier V."/>
            <person name="Ament-Velasquez S.L."/>
            <person name="Kruys A."/>
            <person name="Hutchinson M.I."/>
            <person name="Powell A.J."/>
            <person name="Barry K."/>
            <person name="Miller A.N."/>
            <person name="Grigoriev I.V."/>
            <person name="Debuchy R."/>
            <person name="Gladieux P."/>
            <person name="Thoren M.H."/>
            <person name="Johannesson H."/>
        </authorList>
    </citation>
    <scope>NUCLEOTIDE SEQUENCE</scope>
    <source>
        <strain evidence="1">CBS 990.96</strain>
    </source>
</reference>
<reference evidence="1" key="1">
    <citation type="journal article" date="2023" name="Mol. Phylogenet. Evol.">
        <title>Genome-scale phylogeny and comparative genomics of the fungal order Sordariales.</title>
        <authorList>
            <person name="Hensen N."/>
            <person name="Bonometti L."/>
            <person name="Westerberg I."/>
            <person name="Brannstrom I.O."/>
            <person name="Guillou S."/>
            <person name="Cros-Aarteil S."/>
            <person name="Calhoun S."/>
            <person name="Haridas S."/>
            <person name="Kuo A."/>
            <person name="Mondo S."/>
            <person name="Pangilinan J."/>
            <person name="Riley R."/>
            <person name="LaButti K."/>
            <person name="Andreopoulos B."/>
            <person name="Lipzen A."/>
            <person name="Chen C."/>
            <person name="Yan M."/>
            <person name="Daum C."/>
            <person name="Ng V."/>
            <person name="Clum A."/>
            <person name="Steindorff A."/>
            <person name="Ohm R.A."/>
            <person name="Martin F."/>
            <person name="Silar P."/>
            <person name="Natvig D.O."/>
            <person name="Lalanne C."/>
            <person name="Gautier V."/>
            <person name="Ament-Velasquez S.L."/>
            <person name="Kruys A."/>
            <person name="Hutchinson M.I."/>
            <person name="Powell A.J."/>
            <person name="Barry K."/>
            <person name="Miller A.N."/>
            <person name="Grigoriev I.V."/>
            <person name="Debuchy R."/>
            <person name="Gladieux P."/>
            <person name="Hiltunen Thoren M."/>
            <person name="Johannesson H."/>
        </authorList>
    </citation>
    <scope>NUCLEOTIDE SEQUENCE</scope>
    <source>
        <strain evidence="1">CBS 990.96</strain>
    </source>
</reference>
<name>A0AAN7H1F0_9PEZI</name>
<proteinExistence type="predicted"/>
<keyword evidence="2" id="KW-1185">Reference proteome</keyword>
<organism evidence="1 2">
    <name type="scientific">Podospora fimiseda</name>
    <dbReference type="NCBI Taxonomy" id="252190"/>
    <lineage>
        <taxon>Eukaryota</taxon>
        <taxon>Fungi</taxon>
        <taxon>Dikarya</taxon>
        <taxon>Ascomycota</taxon>
        <taxon>Pezizomycotina</taxon>
        <taxon>Sordariomycetes</taxon>
        <taxon>Sordariomycetidae</taxon>
        <taxon>Sordariales</taxon>
        <taxon>Podosporaceae</taxon>
        <taxon>Podospora</taxon>
    </lineage>
</organism>
<sequence length="593" mass="67377">MLSCRRIYKEVAALVYSSNSFVIHSITGDLRPILNLTPTAVRSLRHLKILINPQPKCHIKTPMGGRALQACCFASDDLCDQMHINFHKPPLRSSFTSHRVFFHEWQSVAAHLSRNLAPGQLALFIVCDVEPQDSEAVRLALSPFSLFPTLKECHLRLSEQPVPHLQELAEKAVSRALGSPPLPIPATTTTPFMTLPREIRLRILSYTDLVTPLKEISYTGHAYIADQPNHASAHIAGRNWCPHHRARNVNCRADHHHGCQFTKCWLKYHNGDNLAGCFCNLKHTAVSSICKCWEPPTYLFLVNKLLHHEAQHVFFSLNRFIIHENGYPASSSLDSSSMTRLLPLEIMQPTSTYFFLHKLTPTNLYSLRFLEIAFPPPPLCSFNLEAWKLTISQIKPFLNLDGLTIRVVIPGRLYDKPPPLAGGGSNELSVLFSKAIETEQTYLDIIKPLSALGIHHQTETGEEEGLSRFYANLHYPWTSCPGEKEGPVAKDGDAGLVKWHKYMIKQEERMREQAERSVLGDEKYEIQRSGESPAGIKEELEDEEERYIFWPDISDLVFKKSLKDWDKELKAGREPPISLWLFRRVLMSASRRG</sequence>
<dbReference type="AlphaFoldDB" id="A0AAN7H1F0"/>
<dbReference type="PANTHER" id="PTHR42085:SF6">
    <property type="entry name" value="F-BOX DOMAIN-CONTAINING PROTEIN"/>
    <property type="match status" value="1"/>
</dbReference>
<evidence type="ECO:0000313" key="2">
    <source>
        <dbReference type="Proteomes" id="UP001301958"/>
    </source>
</evidence>
<evidence type="ECO:0000313" key="1">
    <source>
        <dbReference type="EMBL" id="KAK4231556.1"/>
    </source>
</evidence>